<evidence type="ECO:0000313" key="4">
    <source>
        <dbReference type="Proteomes" id="UP000605970"/>
    </source>
</evidence>
<proteinExistence type="predicted"/>
<evidence type="ECO:0000256" key="1">
    <source>
        <dbReference type="SAM" id="MobiDB-lite"/>
    </source>
</evidence>
<comment type="caution">
    <text evidence="3">The sequence shown here is derived from an EMBL/GenBank/DDBJ whole genome shotgun (WGS) entry which is preliminary data.</text>
</comment>
<protein>
    <submittedName>
        <fullName evidence="3">Uncharacterized protein</fullName>
    </submittedName>
</protein>
<evidence type="ECO:0000256" key="2">
    <source>
        <dbReference type="SAM" id="Phobius"/>
    </source>
</evidence>
<keyword evidence="4" id="KW-1185">Reference proteome</keyword>
<keyword evidence="2" id="KW-1133">Transmembrane helix</keyword>
<reference evidence="3" key="1">
    <citation type="journal article" date="2020" name="Ecol. Evol.">
        <title>Genome structure and content of the rice root-knot nematode (Meloidogyne graminicola).</title>
        <authorList>
            <person name="Phan N.T."/>
            <person name="Danchin E.G.J."/>
            <person name="Klopp C."/>
            <person name="Perfus-Barbeoch L."/>
            <person name="Kozlowski D.K."/>
            <person name="Koutsovoulos G.D."/>
            <person name="Lopez-Roques C."/>
            <person name="Bouchez O."/>
            <person name="Zahm M."/>
            <person name="Besnard G."/>
            <person name="Bellafiore S."/>
        </authorList>
    </citation>
    <scope>NUCLEOTIDE SEQUENCE</scope>
    <source>
        <strain evidence="3">VN-18</strain>
    </source>
</reference>
<sequence>MKNIKSFYLIAFIIIIYVFVNIKCEIKSAKGNKKSNNRPKRELDFLSNLFERNKSKSNENPYELSKTNENNYFNGINPEIPFKPKLSNKFPNGQDKIENEIPEPID</sequence>
<dbReference type="AlphaFoldDB" id="A0A8S9ZSC0"/>
<dbReference type="Proteomes" id="UP000605970">
    <property type="component" value="Unassembled WGS sequence"/>
</dbReference>
<accession>A0A8S9ZSC0</accession>
<evidence type="ECO:0000313" key="3">
    <source>
        <dbReference type="EMBL" id="KAF7635937.1"/>
    </source>
</evidence>
<keyword evidence="2" id="KW-0472">Membrane</keyword>
<keyword evidence="2" id="KW-0812">Transmembrane</keyword>
<organism evidence="3 4">
    <name type="scientific">Meloidogyne graminicola</name>
    <dbReference type="NCBI Taxonomy" id="189291"/>
    <lineage>
        <taxon>Eukaryota</taxon>
        <taxon>Metazoa</taxon>
        <taxon>Ecdysozoa</taxon>
        <taxon>Nematoda</taxon>
        <taxon>Chromadorea</taxon>
        <taxon>Rhabditida</taxon>
        <taxon>Tylenchina</taxon>
        <taxon>Tylenchomorpha</taxon>
        <taxon>Tylenchoidea</taxon>
        <taxon>Meloidogynidae</taxon>
        <taxon>Meloidogyninae</taxon>
        <taxon>Meloidogyne</taxon>
    </lineage>
</organism>
<name>A0A8S9ZSC0_9BILA</name>
<gene>
    <name evidence="3" type="ORF">Mgra_00004657</name>
</gene>
<feature type="region of interest" description="Disordered" evidence="1">
    <location>
        <begin position="82"/>
        <end position="106"/>
    </location>
</feature>
<dbReference type="EMBL" id="JABEBT010000036">
    <property type="protein sequence ID" value="KAF7635937.1"/>
    <property type="molecule type" value="Genomic_DNA"/>
</dbReference>
<feature type="transmembrane region" description="Helical" evidence="2">
    <location>
        <begin position="6"/>
        <end position="24"/>
    </location>
</feature>